<reference evidence="9 11" key="1">
    <citation type="submission" date="2020-12" db="EMBL/GenBank/DDBJ databases">
        <title>strain FJAT-54423T represents a novel species of the genus Brevibacillus.</title>
        <authorList>
            <person name="Tang R."/>
        </authorList>
    </citation>
    <scope>NUCLEOTIDE SEQUENCE [LARGE SCALE GENOMIC DNA]</scope>
    <source>
        <strain evidence="9 11">FJAT-54423</strain>
    </source>
</reference>
<evidence type="ECO:0000256" key="2">
    <source>
        <dbReference type="ARBA" id="ARBA00022475"/>
    </source>
</evidence>
<dbReference type="RefSeq" id="WP_198828870.1">
    <property type="nucleotide sequence ID" value="NZ_CP066308.1"/>
</dbReference>
<keyword evidence="5 7" id="KW-1133">Transmembrane helix</keyword>
<name>A0A7T5EMH0_9BACL</name>
<keyword evidence="3" id="KW-0145">Chemotaxis</keyword>
<dbReference type="InterPro" id="IPR003660">
    <property type="entry name" value="HAMP_dom"/>
</dbReference>
<dbReference type="CDD" id="cd18774">
    <property type="entry name" value="PDC2_HK_sensor"/>
    <property type="match status" value="1"/>
</dbReference>
<dbReference type="GO" id="GO:0007165">
    <property type="term" value="P:signal transduction"/>
    <property type="evidence" value="ECO:0007669"/>
    <property type="project" value="InterPro"/>
</dbReference>
<evidence type="ECO:0000256" key="3">
    <source>
        <dbReference type="ARBA" id="ARBA00022500"/>
    </source>
</evidence>
<dbReference type="Proteomes" id="UP000677234">
    <property type="component" value="Chromosome"/>
</dbReference>
<dbReference type="CDD" id="cd06225">
    <property type="entry name" value="HAMP"/>
    <property type="match status" value="1"/>
</dbReference>
<dbReference type="Pfam" id="PF00672">
    <property type="entry name" value="HAMP"/>
    <property type="match status" value="1"/>
</dbReference>
<dbReference type="Gene3D" id="6.10.340.10">
    <property type="match status" value="1"/>
</dbReference>
<dbReference type="KEGG" id="bcop:JD108_05300"/>
<protein>
    <submittedName>
        <fullName evidence="9">Methyl-accepting chemotaxis protein</fullName>
    </submittedName>
</protein>
<dbReference type="SUPFAM" id="SSF158472">
    <property type="entry name" value="HAMP domain-like"/>
    <property type="match status" value="1"/>
</dbReference>
<keyword evidence="2" id="KW-1003">Cell membrane</keyword>
<organism evidence="9 11">
    <name type="scientific">Brevibacillus composti</name>
    <dbReference type="NCBI Taxonomy" id="2796470"/>
    <lineage>
        <taxon>Bacteria</taxon>
        <taxon>Bacillati</taxon>
        <taxon>Bacillota</taxon>
        <taxon>Bacilli</taxon>
        <taxon>Bacillales</taxon>
        <taxon>Paenibacillaceae</taxon>
        <taxon>Brevibacillus</taxon>
    </lineage>
</organism>
<dbReference type="PANTHER" id="PTHR32089:SF112">
    <property type="entry name" value="LYSOZYME-LIKE PROTEIN-RELATED"/>
    <property type="match status" value="1"/>
</dbReference>
<evidence type="ECO:0000313" key="12">
    <source>
        <dbReference type="Proteomes" id="UP000677234"/>
    </source>
</evidence>
<gene>
    <name evidence="9" type="ORF">JD108_05300</name>
    <name evidence="10" type="ORF">KDJ56_04980</name>
</gene>
<evidence type="ECO:0000313" key="11">
    <source>
        <dbReference type="Proteomes" id="UP000595847"/>
    </source>
</evidence>
<dbReference type="Gene3D" id="3.30.450.20">
    <property type="entry name" value="PAS domain"/>
    <property type="match status" value="1"/>
</dbReference>
<dbReference type="InterPro" id="IPR033479">
    <property type="entry name" value="dCache_1"/>
</dbReference>
<keyword evidence="4 7" id="KW-0812">Transmembrane</keyword>
<evidence type="ECO:0000256" key="6">
    <source>
        <dbReference type="ARBA" id="ARBA00023136"/>
    </source>
</evidence>
<dbReference type="CDD" id="cd12913">
    <property type="entry name" value="PDC1_MCP_like"/>
    <property type="match status" value="1"/>
</dbReference>
<evidence type="ECO:0000256" key="7">
    <source>
        <dbReference type="SAM" id="Phobius"/>
    </source>
</evidence>
<dbReference type="GO" id="GO:0005886">
    <property type="term" value="C:plasma membrane"/>
    <property type="evidence" value="ECO:0007669"/>
    <property type="project" value="UniProtKB-SubCell"/>
</dbReference>
<keyword evidence="6 7" id="KW-0472">Membrane</keyword>
<dbReference type="Proteomes" id="UP000595847">
    <property type="component" value="Chromosome"/>
</dbReference>
<dbReference type="GO" id="GO:0006935">
    <property type="term" value="P:chemotaxis"/>
    <property type="evidence" value="ECO:0007669"/>
    <property type="project" value="UniProtKB-KW"/>
</dbReference>
<accession>A0A7T5EMH0</accession>
<keyword evidence="12" id="KW-1185">Reference proteome</keyword>
<dbReference type="AlphaFoldDB" id="A0A7T5EMH0"/>
<dbReference type="Pfam" id="PF02743">
    <property type="entry name" value="dCache_1"/>
    <property type="match status" value="1"/>
</dbReference>
<dbReference type="PANTHER" id="PTHR32089">
    <property type="entry name" value="METHYL-ACCEPTING CHEMOTAXIS PROTEIN MCPB"/>
    <property type="match status" value="1"/>
</dbReference>
<dbReference type="EMBL" id="CP073708">
    <property type="protein sequence ID" value="QUO42367.1"/>
    <property type="molecule type" value="Genomic_DNA"/>
</dbReference>
<feature type="transmembrane region" description="Helical" evidence="7">
    <location>
        <begin position="305"/>
        <end position="327"/>
    </location>
</feature>
<dbReference type="SUPFAM" id="SSF58104">
    <property type="entry name" value="Methyl-accepting chemotaxis protein (MCP) signaling domain"/>
    <property type="match status" value="1"/>
</dbReference>
<reference evidence="10" key="2">
    <citation type="submission" date="2021-04" db="EMBL/GenBank/DDBJ databases">
        <title>Brevibacillus composti FJAT-54423, complete genome.</title>
        <authorList>
            <person name="Tang R."/>
        </authorList>
    </citation>
    <scope>NUCLEOTIDE SEQUENCE</scope>
    <source>
        <strain evidence="10">FJAT-54424</strain>
    </source>
</reference>
<evidence type="ECO:0000256" key="1">
    <source>
        <dbReference type="ARBA" id="ARBA00004651"/>
    </source>
</evidence>
<evidence type="ECO:0000256" key="5">
    <source>
        <dbReference type="ARBA" id="ARBA00022989"/>
    </source>
</evidence>
<sequence length="461" mass="51352">MLFGSIKTKIMLAIVLCSVLTVSLVGFASWYSSKQMIEEQMYQNAQYLVENKAKDLNNTIEKIESSVDYLSVAVLSMLDDVEKFKTDDGYIYSLQEKVRPIAENIAKETNGAMAFYVRFNPEYSAPTSGLFHADTDGDGTIEPLTPTDFSQYDPNDLEHVGWYYIPVKAGKPTWMDPYRNENIGVDMISYVIPLEKGGESIGVVGMDINFQLFTDVVGQIKPYEHSFAALLNSAQHYLIHPAYTAKENLSDVDAALFEQLGKSESGVIRLQKEANEIVSYAKLSNGFTLTVTSAEADVYHALNQLTGMLLVILGGVFLLALLIAFWTGNRLFRPLRRLVSDMEKVKDGDLTVRTPIQTRDEMALIGTQFNRMVEELGHLTKSIHLVSAEIKTSSEALAAFSEEVTASSEEMSASVEEIADANRQQSVSIDTCVRITSDLSHKFQELQDETGGGWWSVNWTE</sequence>
<evidence type="ECO:0000259" key="8">
    <source>
        <dbReference type="PROSITE" id="PS50885"/>
    </source>
</evidence>
<evidence type="ECO:0000313" key="10">
    <source>
        <dbReference type="EMBL" id="QUO42367.1"/>
    </source>
</evidence>
<comment type="subcellular location">
    <subcellularLocation>
        <location evidence="1">Cell membrane</location>
        <topology evidence="1">Multi-pass membrane protein</topology>
    </subcellularLocation>
</comment>
<feature type="domain" description="HAMP" evidence="8">
    <location>
        <begin position="329"/>
        <end position="381"/>
    </location>
</feature>
<dbReference type="EMBL" id="CP066308">
    <property type="protein sequence ID" value="QQE75341.1"/>
    <property type="molecule type" value="Genomic_DNA"/>
</dbReference>
<evidence type="ECO:0000256" key="4">
    <source>
        <dbReference type="ARBA" id="ARBA00022692"/>
    </source>
</evidence>
<dbReference type="SMART" id="SM00304">
    <property type="entry name" value="HAMP"/>
    <property type="match status" value="1"/>
</dbReference>
<dbReference type="PROSITE" id="PS50885">
    <property type="entry name" value="HAMP"/>
    <property type="match status" value="1"/>
</dbReference>
<proteinExistence type="predicted"/>
<evidence type="ECO:0000313" key="9">
    <source>
        <dbReference type="EMBL" id="QQE75341.1"/>
    </source>
</evidence>